<dbReference type="PANTHER" id="PTHR28124:SF1">
    <property type="entry name" value="DNA REPLICATION REGULATOR SLD2"/>
    <property type="match status" value="1"/>
</dbReference>
<evidence type="ECO:0000256" key="9">
    <source>
        <dbReference type="SAM" id="MobiDB-lite"/>
    </source>
</evidence>
<keyword evidence="4 8" id="KW-0235">DNA replication</keyword>
<comment type="similarity">
    <text evidence="2 8">Belongs to the SLD2 family.</text>
</comment>
<feature type="region of interest" description="Disordered" evidence="9">
    <location>
        <begin position="441"/>
        <end position="482"/>
    </location>
</feature>
<feature type="compositionally biased region" description="Basic residues" evidence="9">
    <location>
        <begin position="382"/>
        <end position="398"/>
    </location>
</feature>
<dbReference type="FunFam" id="1.10.10.1460:FF:000001">
    <property type="entry name" value="DNA replication regulator Sld2"/>
    <property type="match status" value="1"/>
</dbReference>
<evidence type="ECO:0000313" key="10">
    <source>
        <dbReference type="EMBL" id="POS85056.1"/>
    </source>
</evidence>
<feature type="region of interest" description="Disordered" evidence="9">
    <location>
        <begin position="59"/>
        <end position="94"/>
    </location>
</feature>
<comment type="subcellular location">
    <subcellularLocation>
        <location evidence="1 8">Nucleus</location>
    </subcellularLocation>
</comment>
<comment type="caution">
    <text evidence="10">The sequence shown here is derived from an EMBL/GenBank/DDBJ whole genome shotgun (WGS) entry which is preliminary data.</text>
</comment>
<reference evidence="10 11" key="1">
    <citation type="submission" date="2017-10" db="EMBL/GenBank/DDBJ databases">
        <title>Development of genomic resources for the powdery mildew, Erysiphe pulchra.</title>
        <authorList>
            <person name="Wadl P.A."/>
            <person name="Mack B.M."/>
            <person name="Moore G."/>
            <person name="Beltz S.B."/>
        </authorList>
    </citation>
    <scope>NUCLEOTIDE SEQUENCE [LARGE SCALE GENOMIC DNA]</scope>
    <source>
        <strain evidence="10">Cflorida</strain>
    </source>
</reference>
<dbReference type="GO" id="GO:0003697">
    <property type="term" value="F:single-stranded DNA binding"/>
    <property type="evidence" value="ECO:0007669"/>
    <property type="project" value="TreeGrafter"/>
</dbReference>
<feature type="region of interest" description="Disordered" evidence="9">
    <location>
        <begin position="523"/>
        <end position="550"/>
    </location>
</feature>
<dbReference type="AlphaFoldDB" id="A0A2S4PSQ8"/>
<evidence type="ECO:0000256" key="4">
    <source>
        <dbReference type="ARBA" id="ARBA00022705"/>
    </source>
</evidence>
<dbReference type="Pfam" id="PF11719">
    <property type="entry name" value="Drc1-Sld2"/>
    <property type="match status" value="1"/>
</dbReference>
<dbReference type="GO" id="GO:1902977">
    <property type="term" value="P:mitotic DNA replication preinitiation complex assembly"/>
    <property type="evidence" value="ECO:0007669"/>
    <property type="project" value="TreeGrafter"/>
</dbReference>
<evidence type="ECO:0000256" key="5">
    <source>
        <dbReference type="ARBA" id="ARBA00023242"/>
    </source>
</evidence>
<evidence type="ECO:0000313" key="11">
    <source>
        <dbReference type="Proteomes" id="UP000237438"/>
    </source>
</evidence>
<evidence type="ECO:0000256" key="2">
    <source>
        <dbReference type="ARBA" id="ARBA00007276"/>
    </source>
</evidence>
<evidence type="ECO:0000256" key="1">
    <source>
        <dbReference type="ARBA" id="ARBA00004123"/>
    </source>
</evidence>
<evidence type="ECO:0000256" key="6">
    <source>
        <dbReference type="ARBA" id="ARBA00023306"/>
    </source>
</evidence>
<keyword evidence="6 8" id="KW-0131">Cell cycle</keyword>
<dbReference type="OrthoDB" id="8775810at2759"/>
<dbReference type="InterPro" id="IPR040203">
    <property type="entry name" value="Sld2"/>
</dbReference>
<dbReference type="Proteomes" id="UP000237438">
    <property type="component" value="Unassembled WGS sequence"/>
</dbReference>
<feature type="compositionally biased region" description="Polar residues" evidence="9">
    <location>
        <begin position="441"/>
        <end position="461"/>
    </location>
</feature>
<evidence type="ECO:0000256" key="7">
    <source>
        <dbReference type="ARBA" id="ARBA00025253"/>
    </source>
</evidence>
<feature type="compositionally biased region" description="Basic residues" evidence="9">
    <location>
        <begin position="64"/>
        <end position="77"/>
    </location>
</feature>
<evidence type="ECO:0000256" key="3">
    <source>
        <dbReference type="ARBA" id="ARBA00018363"/>
    </source>
</evidence>
<feature type="compositionally biased region" description="Basic residues" evidence="9">
    <location>
        <begin position="540"/>
        <end position="550"/>
    </location>
</feature>
<sequence>MDTRASNGLPDERSKLLRAELKKWEKEFSAKNNGKKASREDIRQNLEIAAKYKEYNRIRDAHTRHISRTSQVKHRLQPKTNERKQKSPTAENHLQERLLTPLKRKISLEERELYKSPSVTRSLFTPRKISIGPTPQKEGRALGLFDLLGDNESDGSREILGVVDPLNPHTTASHAQKTPPKSHVKKDLTSLNVNVTPASLSKRRRLDAFSTPSKNSRGDIYQGITPLSVSKLHFSTPSFLRRDSSIPNRPFDLEENDDQPLSPQIMRVMKRKPPIKGLSSILADLRESQDQNLDQELDVLHEIEAEEMCITNKNSTVSSKDSDLGTKEFDSLPSYQKSSFIQVSGTDNQAIFENARSRKGSGNDKLVAQDVKDDHSTKVYKKKGQKRTTRLVKMKPTRSKPPPTTFINTGDSVDDYIRRTHQGNSEILIPFQNTTVSANYSETDSQDQARNFNSDSQSEYTASEGETRYRRPNQRKKSGKACAASAITLNSKKESFVEGEKEELGRLSSQKVSTLSLQNFRRLKLRNSGSKGPSAAVRSNRNKRFGRRKR</sequence>
<dbReference type="Gene3D" id="1.10.10.1460">
    <property type="match status" value="1"/>
</dbReference>
<dbReference type="GO" id="GO:0006270">
    <property type="term" value="P:DNA replication initiation"/>
    <property type="evidence" value="ECO:0007669"/>
    <property type="project" value="UniProtKB-UniRule"/>
</dbReference>
<name>A0A2S4PSQ8_9PEZI</name>
<dbReference type="GO" id="GO:0000727">
    <property type="term" value="P:double-strand break repair via break-induced replication"/>
    <property type="evidence" value="ECO:0007669"/>
    <property type="project" value="TreeGrafter"/>
</dbReference>
<dbReference type="EMBL" id="PEDP01000745">
    <property type="protein sequence ID" value="POS85056.1"/>
    <property type="molecule type" value="Genomic_DNA"/>
</dbReference>
<gene>
    <name evidence="10" type="ORF">EPUL_003940</name>
</gene>
<keyword evidence="11" id="KW-1185">Reference proteome</keyword>
<proteinExistence type="inferred from homology"/>
<protein>
    <recommendedName>
        <fullName evidence="3 8">DNA replication regulator SLD2</fullName>
    </recommendedName>
</protein>
<evidence type="ECO:0000256" key="8">
    <source>
        <dbReference type="RuleBase" id="RU367067"/>
    </source>
</evidence>
<dbReference type="GO" id="GO:0031261">
    <property type="term" value="C:DNA replication preinitiation complex"/>
    <property type="evidence" value="ECO:0007669"/>
    <property type="project" value="TreeGrafter"/>
</dbReference>
<feature type="region of interest" description="Disordered" evidence="9">
    <location>
        <begin position="382"/>
        <end position="411"/>
    </location>
</feature>
<dbReference type="InterPro" id="IPR021110">
    <property type="entry name" value="DNA_rep_checkpnt_protein"/>
</dbReference>
<keyword evidence="5 8" id="KW-0539">Nucleus</keyword>
<feature type="compositionally biased region" description="Basic residues" evidence="9">
    <location>
        <begin position="470"/>
        <end position="479"/>
    </location>
</feature>
<comment type="function">
    <text evidence="7 8">Has a role in the initiation of DNA replication. Required at S-phase checkpoint.</text>
</comment>
<dbReference type="GO" id="GO:0003688">
    <property type="term" value="F:DNA replication origin binding"/>
    <property type="evidence" value="ECO:0007669"/>
    <property type="project" value="TreeGrafter"/>
</dbReference>
<dbReference type="PANTHER" id="PTHR28124">
    <property type="entry name" value="DNA REPLICATION REGULATOR SLD2"/>
    <property type="match status" value="1"/>
</dbReference>
<accession>A0A2S4PSQ8</accession>
<organism evidence="10 11">
    <name type="scientific">Erysiphe pulchra</name>
    <dbReference type="NCBI Taxonomy" id="225359"/>
    <lineage>
        <taxon>Eukaryota</taxon>
        <taxon>Fungi</taxon>
        <taxon>Dikarya</taxon>
        <taxon>Ascomycota</taxon>
        <taxon>Pezizomycotina</taxon>
        <taxon>Leotiomycetes</taxon>
        <taxon>Erysiphales</taxon>
        <taxon>Erysiphaceae</taxon>
        <taxon>Erysiphe</taxon>
    </lineage>
</organism>